<reference evidence="9 10" key="1">
    <citation type="submission" date="2024-02" db="EMBL/GenBank/DDBJ databases">
        <authorList>
            <person name="Daric V."/>
            <person name="Darras S."/>
        </authorList>
    </citation>
    <scope>NUCLEOTIDE SEQUENCE [LARGE SCALE GENOMIC DNA]</scope>
</reference>
<protein>
    <recommendedName>
        <fullName evidence="8">Amino acid transporter transmembrane domain-containing protein</fullName>
    </recommendedName>
</protein>
<organism evidence="9 10">
    <name type="scientific">Clavelina lepadiformis</name>
    <name type="common">Light-bulb sea squirt</name>
    <name type="synonym">Ascidia lepadiformis</name>
    <dbReference type="NCBI Taxonomy" id="159417"/>
    <lineage>
        <taxon>Eukaryota</taxon>
        <taxon>Metazoa</taxon>
        <taxon>Chordata</taxon>
        <taxon>Tunicata</taxon>
        <taxon>Ascidiacea</taxon>
        <taxon>Aplousobranchia</taxon>
        <taxon>Clavelinidae</taxon>
        <taxon>Clavelina</taxon>
    </lineage>
</organism>
<feature type="compositionally biased region" description="Basic and acidic residues" evidence="6">
    <location>
        <begin position="1"/>
        <end position="17"/>
    </location>
</feature>
<dbReference type="InterPro" id="IPR013057">
    <property type="entry name" value="AA_transpt_TM"/>
</dbReference>
<evidence type="ECO:0000256" key="5">
    <source>
        <dbReference type="ARBA" id="ARBA00023136"/>
    </source>
</evidence>
<feature type="domain" description="Amino acid transporter transmembrane" evidence="8">
    <location>
        <begin position="29"/>
        <end position="430"/>
    </location>
</feature>
<feature type="transmembrane region" description="Helical" evidence="7">
    <location>
        <begin position="149"/>
        <end position="169"/>
    </location>
</feature>
<evidence type="ECO:0000256" key="2">
    <source>
        <dbReference type="ARBA" id="ARBA00022448"/>
    </source>
</evidence>
<feature type="transmembrane region" description="Helical" evidence="7">
    <location>
        <begin position="231"/>
        <end position="253"/>
    </location>
</feature>
<accession>A0ABP0H2M0</accession>
<keyword evidence="4 7" id="KW-1133">Transmembrane helix</keyword>
<feature type="transmembrane region" description="Helical" evidence="7">
    <location>
        <begin position="176"/>
        <end position="200"/>
    </location>
</feature>
<evidence type="ECO:0000256" key="7">
    <source>
        <dbReference type="SAM" id="Phobius"/>
    </source>
</evidence>
<dbReference type="Proteomes" id="UP001642483">
    <property type="component" value="Unassembled WGS sequence"/>
</dbReference>
<keyword evidence="10" id="KW-1185">Reference proteome</keyword>
<comment type="caution">
    <text evidence="9">The sequence shown here is derived from an EMBL/GenBank/DDBJ whole genome shotgun (WGS) entry which is preliminary data.</text>
</comment>
<dbReference type="PANTHER" id="PTHR48017">
    <property type="entry name" value="OS05G0424000 PROTEIN-RELATED"/>
    <property type="match status" value="1"/>
</dbReference>
<dbReference type="Gene3D" id="1.20.1740.10">
    <property type="entry name" value="Amino acid/polyamine transporter I"/>
    <property type="match status" value="1"/>
</dbReference>
<feature type="transmembrane region" description="Helical" evidence="7">
    <location>
        <begin position="59"/>
        <end position="83"/>
    </location>
</feature>
<dbReference type="Pfam" id="PF01490">
    <property type="entry name" value="Aa_trans"/>
    <property type="match status" value="1"/>
</dbReference>
<evidence type="ECO:0000256" key="4">
    <source>
        <dbReference type="ARBA" id="ARBA00022989"/>
    </source>
</evidence>
<comment type="subcellular location">
    <subcellularLocation>
        <location evidence="1">Membrane</location>
    </subcellularLocation>
</comment>
<feature type="region of interest" description="Disordered" evidence="6">
    <location>
        <begin position="1"/>
        <end position="22"/>
    </location>
</feature>
<keyword evidence="5 7" id="KW-0472">Membrane</keyword>
<proteinExistence type="predicted"/>
<name>A0ABP0H2M0_CLALP</name>
<feature type="transmembrane region" description="Helical" evidence="7">
    <location>
        <begin position="115"/>
        <end position="137"/>
    </location>
</feature>
<keyword evidence="3 7" id="KW-0812">Transmembrane</keyword>
<evidence type="ECO:0000256" key="6">
    <source>
        <dbReference type="SAM" id="MobiDB-lite"/>
    </source>
</evidence>
<evidence type="ECO:0000259" key="8">
    <source>
        <dbReference type="Pfam" id="PF01490"/>
    </source>
</evidence>
<evidence type="ECO:0000256" key="3">
    <source>
        <dbReference type="ARBA" id="ARBA00022692"/>
    </source>
</evidence>
<sequence>MDIPKESVELMGKKDQKSSSQNMLPQNGLTVVTAILFITGEMTGSGVLALPKAVKDAGWVGIFLIFMCAGISSFTGTVLGRCWTLLRENRRSLTEHCLDPYPTIAHVAFGSVGRIIVNISVYFTLFGVCVVLLLIASGNIQTLLSQVDLEMSLCYWVMIIGGVLAPFCWLKSPKDFWPIALGATLTTAVACVLIFVQALLDIEVAGNKTEEYWDRINDGEDEAFQRGFQTFFLAFGMILFCFGGMAAFPTIQADMKEPAKFPKSVVIAMASILMMYIPIGAIGFGVYGDLVADNIFSSLTRGPLQVTATILITMHLVCAYVIIQNPLSQVLEMPLKLPDEFGVKRVVVRSAITIVVIFTAESCPRFGHILALVGGSAVTLNTFVFPSVFFWRFCTRFGGKWDGAKMPKWEIPLHVIIIVIGIIGGVSATYSAIKGIMDPKAFVPPCYVDISAASSFTSGGGGH</sequence>
<dbReference type="EMBL" id="CAWYQH010000174">
    <property type="protein sequence ID" value="CAK8697798.1"/>
    <property type="molecule type" value="Genomic_DNA"/>
</dbReference>
<feature type="transmembrane region" description="Helical" evidence="7">
    <location>
        <begin position="366"/>
        <end position="391"/>
    </location>
</feature>
<evidence type="ECO:0000256" key="1">
    <source>
        <dbReference type="ARBA" id="ARBA00004370"/>
    </source>
</evidence>
<feature type="transmembrane region" description="Helical" evidence="7">
    <location>
        <begin position="411"/>
        <end position="433"/>
    </location>
</feature>
<gene>
    <name evidence="9" type="ORF">CVLEPA_LOCUS31298</name>
</gene>
<feature type="transmembrane region" description="Helical" evidence="7">
    <location>
        <begin position="304"/>
        <end position="323"/>
    </location>
</feature>
<keyword evidence="2" id="KW-0813">Transport</keyword>
<evidence type="ECO:0000313" key="9">
    <source>
        <dbReference type="EMBL" id="CAK8697798.1"/>
    </source>
</evidence>
<feature type="transmembrane region" description="Helical" evidence="7">
    <location>
        <begin position="265"/>
        <end position="284"/>
    </location>
</feature>
<evidence type="ECO:0000313" key="10">
    <source>
        <dbReference type="Proteomes" id="UP001642483"/>
    </source>
</evidence>